<dbReference type="Proteomes" id="UP000046392">
    <property type="component" value="Unplaced"/>
</dbReference>
<feature type="transmembrane region" description="Helical" evidence="1">
    <location>
        <begin position="91"/>
        <end position="116"/>
    </location>
</feature>
<sequence length="189" mass="21375">MGTLDNVFYSTNGVFGCLLNILAISLVVKKRNESQNKYYTFMLFFQFGMAIISSFVLGYLKFHVYVFDDYIVVFLRPLSHPPSNDFLHTSLFGFSLFLIYFNITIPTGLIAARFYIVCTNIGFNRNSTIKVLGFCITLTILQAICVSFPFNEHVSPDIINNAIKKYDIGSDIMTESTVALGCKIVCFLQ</sequence>
<proteinExistence type="predicted"/>
<feature type="transmembrane region" description="Helical" evidence="1">
    <location>
        <begin position="128"/>
        <end position="150"/>
    </location>
</feature>
<reference evidence="3" key="1">
    <citation type="submission" date="2017-02" db="UniProtKB">
        <authorList>
            <consortium name="WormBaseParasite"/>
        </authorList>
    </citation>
    <scope>IDENTIFICATION</scope>
</reference>
<dbReference type="AlphaFoldDB" id="A0A0N5BBQ2"/>
<accession>A0A0N5BBQ2</accession>
<keyword evidence="1" id="KW-0812">Transmembrane</keyword>
<evidence type="ECO:0000313" key="2">
    <source>
        <dbReference type="Proteomes" id="UP000046392"/>
    </source>
</evidence>
<keyword evidence="1" id="KW-1133">Transmembrane helix</keyword>
<evidence type="ECO:0000313" key="3">
    <source>
        <dbReference type="WBParaSite" id="SPAL_0000345800.1"/>
    </source>
</evidence>
<keyword evidence="2" id="KW-1185">Reference proteome</keyword>
<feature type="transmembrane region" description="Helical" evidence="1">
    <location>
        <begin position="6"/>
        <end position="28"/>
    </location>
</feature>
<keyword evidence="1" id="KW-0472">Membrane</keyword>
<name>A0A0N5BBQ2_STREA</name>
<organism evidence="2 3">
    <name type="scientific">Strongyloides papillosus</name>
    <name type="common">Intestinal threadworm</name>
    <dbReference type="NCBI Taxonomy" id="174720"/>
    <lineage>
        <taxon>Eukaryota</taxon>
        <taxon>Metazoa</taxon>
        <taxon>Ecdysozoa</taxon>
        <taxon>Nematoda</taxon>
        <taxon>Chromadorea</taxon>
        <taxon>Rhabditida</taxon>
        <taxon>Tylenchina</taxon>
        <taxon>Panagrolaimomorpha</taxon>
        <taxon>Strongyloidoidea</taxon>
        <taxon>Strongyloididae</taxon>
        <taxon>Strongyloides</taxon>
    </lineage>
</organism>
<feature type="transmembrane region" description="Helical" evidence="1">
    <location>
        <begin position="40"/>
        <end position="60"/>
    </location>
</feature>
<protein>
    <submittedName>
        <fullName evidence="3">7TM_GPCR_Srx domain-containing protein</fullName>
    </submittedName>
</protein>
<evidence type="ECO:0000256" key="1">
    <source>
        <dbReference type="SAM" id="Phobius"/>
    </source>
</evidence>
<dbReference type="WBParaSite" id="SPAL_0000345800.1">
    <property type="protein sequence ID" value="SPAL_0000345800.1"/>
    <property type="gene ID" value="SPAL_0000345800"/>
</dbReference>